<protein>
    <submittedName>
        <fullName evidence="3">Beta-lactamase-like protein</fullName>
    </submittedName>
</protein>
<feature type="transmembrane region" description="Helical" evidence="1">
    <location>
        <begin position="7"/>
        <end position="28"/>
    </location>
</feature>
<organism evidence="3 4">
    <name type="scientific">Candidatus Falkowbacteria bacterium GW2011_GWA2_41_14</name>
    <dbReference type="NCBI Taxonomy" id="1618635"/>
    <lineage>
        <taxon>Bacteria</taxon>
        <taxon>Candidatus Falkowiibacteriota</taxon>
    </lineage>
</organism>
<evidence type="ECO:0000259" key="2">
    <source>
        <dbReference type="SMART" id="SM00849"/>
    </source>
</evidence>
<dbReference type="PANTHER" id="PTHR30619:SF1">
    <property type="entry name" value="RECOMBINATION PROTEIN 2"/>
    <property type="match status" value="1"/>
</dbReference>
<dbReference type="Gene3D" id="3.60.15.10">
    <property type="entry name" value="Ribonuclease Z/Hydroxyacylglutathione hydrolase-like"/>
    <property type="match status" value="1"/>
</dbReference>
<gene>
    <name evidence="3" type="ORF">UU43_C0003G0002</name>
</gene>
<dbReference type="InterPro" id="IPR036866">
    <property type="entry name" value="RibonucZ/Hydroxyglut_hydro"/>
</dbReference>
<dbReference type="InterPro" id="IPR035681">
    <property type="entry name" value="ComA-like_MBL"/>
</dbReference>
<dbReference type="AlphaFoldDB" id="A0A0G0USA7"/>
<dbReference type="Pfam" id="PF00753">
    <property type="entry name" value="Lactamase_B"/>
    <property type="match status" value="1"/>
</dbReference>
<dbReference type="Proteomes" id="UP000034190">
    <property type="component" value="Unassembled WGS sequence"/>
</dbReference>
<dbReference type="CDD" id="cd07731">
    <property type="entry name" value="ComA-like_MBL-fold"/>
    <property type="match status" value="1"/>
</dbReference>
<proteinExistence type="predicted"/>
<name>A0A0G0USA7_9BACT</name>
<feature type="domain" description="Metallo-beta-lactamase" evidence="2">
    <location>
        <begin position="43"/>
        <end position="242"/>
    </location>
</feature>
<dbReference type="PANTHER" id="PTHR30619">
    <property type="entry name" value="DNA INTERNALIZATION/COMPETENCE PROTEIN COMEC/REC2"/>
    <property type="match status" value="1"/>
</dbReference>
<keyword evidence="1" id="KW-1133">Transmembrane helix</keyword>
<reference evidence="3 4" key="1">
    <citation type="journal article" date="2015" name="Nature">
        <title>rRNA introns, odd ribosomes, and small enigmatic genomes across a large radiation of phyla.</title>
        <authorList>
            <person name="Brown C.T."/>
            <person name="Hug L.A."/>
            <person name="Thomas B.C."/>
            <person name="Sharon I."/>
            <person name="Castelle C.J."/>
            <person name="Singh A."/>
            <person name="Wilkins M.J."/>
            <person name="Williams K.H."/>
            <person name="Banfield J.F."/>
        </authorList>
    </citation>
    <scope>NUCLEOTIDE SEQUENCE [LARGE SCALE GENOMIC DNA]</scope>
</reference>
<dbReference type="InterPro" id="IPR052159">
    <property type="entry name" value="Competence_DNA_uptake"/>
</dbReference>
<evidence type="ECO:0000313" key="3">
    <source>
        <dbReference type="EMBL" id="KKR91634.1"/>
    </source>
</evidence>
<sequence>MPARVYKILLILGIAAMVVAIPLFWLTYNAPRNLEVNFLDVGQGDAVLIKTPGGQNVLIDGGPDKTVIKRLGENLPWWDKQIDLMILTHPHDDHVTGLIEVLKRYRVKRILYTGATHNAPNYLTWLKTVRDKEVPLTIVDKARTVALSQSVKLEILYPEKSLLNKTLADLNDSSIVLQLIYGQNKFLLTGDAGLAVEKALLASGADLAADVLKVGHHGSEYSTSQEFLDKVKPRLAVIMVGKDNDFGHPNLRIIKRLERAGARIFRTDGVGTVKLKSDGMKVWLD</sequence>
<accession>A0A0G0USA7</accession>
<dbReference type="EMBL" id="LCAP01000003">
    <property type="protein sequence ID" value="KKR91634.1"/>
    <property type="molecule type" value="Genomic_DNA"/>
</dbReference>
<evidence type="ECO:0000256" key="1">
    <source>
        <dbReference type="SAM" id="Phobius"/>
    </source>
</evidence>
<evidence type="ECO:0000313" key="4">
    <source>
        <dbReference type="Proteomes" id="UP000034190"/>
    </source>
</evidence>
<comment type="caution">
    <text evidence="3">The sequence shown here is derived from an EMBL/GenBank/DDBJ whole genome shotgun (WGS) entry which is preliminary data.</text>
</comment>
<dbReference type="SUPFAM" id="SSF56281">
    <property type="entry name" value="Metallo-hydrolase/oxidoreductase"/>
    <property type="match status" value="1"/>
</dbReference>
<dbReference type="SMART" id="SM00849">
    <property type="entry name" value="Lactamase_B"/>
    <property type="match status" value="1"/>
</dbReference>
<dbReference type="InterPro" id="IPR001279">
    <property type="entry name" value="Metallo-B-lactamas"/>
</dbReference>
<dbReference type="PATRIC" id="fig|1618635.3.peg.262"/>
<keyword evidence="1" id="KW-0812">Transmembrane</keyword>
<keyword evidence="1" id="KW-0472">Membrane</keyword>